<dbReference type="InterPro" id="IPR036736">
    <property type="entry name" value="ACP-like_sf"/>
</dbReference>
<dbReference type="InterPro" id="IPR016035">
    <property type="entry name" value="Acyl_Trfase/lysoPLipase"/>
</dbReference>
<reference evidence="6 7" key="1">
    <citation type="submission" date="2023-03" db="EMBL/GenBank/DDBJ databases">
        <title>Bacillus Genome Sequencing.</title>
        <authorList>
            <person name="Dunlap C."/>
        </authorList>
    </citation>
    <scope>NUCLEOTIDE SEQUENCE [LARGE SCALE GENOMIC DNA]</scope>
    <source>
        <strain evidence="6 7">BD-533</strain>
    </source>
</reference>
<name>A0ABU6GAQ0_9BACL</name>
<evidence type="ECO:0000256" key="1">
    <source>
        <dbReference type="ARBA" id="ARBA00022450"/>
    </source>
</evidence>
<dbReference type="Gene3D" id="3.40.366.10">
    <property type="entry name" value="Malonyl-Coenzyme A Acyl Carrier Protein, domain 2"/>
    <property type="match status" value="1"/>
</dbReference>
<sequence>MKSSDVTNWLVKEIALLVGRNPEGLDIREPFSSYGLDSAKSMLLSGELSAALDIPVSPTIFWDYPSIQELSLYLCERGAKRNNEVAAASSIAPDQRESIAIVGMGCRFPGISGVGEFWEHLLRGTDAIREYPLDREKLGEVKVDRHGGYLDGIDGFDYPFFHISYREAIRMDPQQRLLLEVAWEALMDAGISPELWANTRSGVFIGISNSDYGRRELEAADGFHIHSVMGGALCIAANRLSYFLGLHGPSMAIDTACSSSLVAVHQACHSIWSGESQQAIAGGVNVILSNGVTSSLVKAGMLASDDRCKTFDAQADGYVRGEGCGVVILKPLSKALQDGDDVYAVIPGSALNQDGRSNGITAPNQSAQEKLLFSAYAQAGIQPSQIGYIEAHGTGTFLGDPIEVKALGQVLSNGRQADDPIYLGSVKSNIGHLESAAGIAGLIKTALIMRHEVVPPNLHFHTWNPEIPRAGFPFLVPIKCEALKPGDDVYGGVSSFGFGGTNAHIVLGKPPLVRNVDDTSEMEPFVFTLSAARKDGLSLLAQKYVDWLQKAEKCDLPAIGAALLRGRKHHEHRLAIAVSSKESLIAALQDYVGASESSPLWLYGYVGSQPTEAVFCFGDYDGENLEDTGEEVTINDAVFRHSYFVVKQLYRHLTDEPLQNESKFNVFAKQYAYAQMLRQWGITPQVCMGEGLGRLTADVMDGRLSLVQAIECLVRGEPMDVGQLEMGAGVNGITICLLSVPSRVTQCRSTVIVSECRDELAWLQLQCDLYAKGLFVPEGFARTRKLSHMLPTYPWHHQSCWKTTIANAGEPNDITCFC</sequence>
<evidence type="ECO:0000259" key="4">
    <source>
        <dbReference type="PROSITE" id="PS50075"/>
    </source>
</evidence>
<dbReference type="PANTHER" id="PTHR43775:SF37">
    <property type="entry name" value="SI:DKEY-61P9.11"/>
    <property type="match status" value="1"/>
</dbReference>
<dbReference type="InterPro" id="IPR050091">
    <property type="entry name" value="PKS_NRPS_Biosynth_Enz"/>
</dbReference>
<dbReference type="Pfam" id="PF22621">
    <property type="entry name" value="CurL-like_PKS_C"/>
    <property type="match status" value="1"/>
</dbReference>
<dbReference type="SMART" id="SM00825">
    <property type="entry name" value="PKS_KS"/>
    <property type="match status" value="1"/>
</dbReference>
<dbReference type="PROSITE" id="PS00606">
    <property type="entry name" value="KS3_1"/>
    <property type="match status" value="1"/>
</dbReference>
<comment type="caution">
    <text evidence="6">The sequence shown here is derived from an EMBL/GenBank/DDBJ whole genome shotgun (WGS) entry which is preliminary data.</text>
</comment>
<protein>
    <submittedName>
        <fullName evidence="6">Beta-ketoacyl synthase N-terminal-like domain-containing protein</fullName>
    </submittedName>
</protein>
<dbReference type="InterPro" id="IPR001227">
    <property type="entry name" value="Ac_transferase_dom_sf"/>
</dbReference>
<dbReference type="InterPro" id="IPR009081">
    <property type="entry name" value="PP-bd_ACP"/>
</dbReference>
<gene>
    <name evidence="6" type="ORF">P4I72_28345</name>
</gene>
<dbReference type="EMBL" id="JARLKY010000083">
    <property type="protein sequence ID" value="MEC0231016.1"/>
    <property type="molecule type" value="Genomic_DNA"/>
</dbReference>
<dbReference type="RefSeq" id="WP_326074958.1">
    <property type="nucleotide sequence ID" value="NZ_JARLKY010000083.1"/>
</dbReference>
<dbReference type="Pfam" id="PF02801">
    <property type="entry name" value="Ketoacyl-synt_C"/>
    <property type="match status" value="1"/>
</dbReference>
<dbReference type="Gene3D" id="1.10.1200.10">
    <property type="entry name" value="ACP-like"/>
    <property type="match status" value="1"/>
</dbReference>
<dbReference type="InterPro" id="IPR018201">
    <property type="entry name" value="Ketoacyl_synth_AS"/>
</dbReference>
<evidence type="ECO:0000259" key="5">
    <source>
        <dbReference type="PROSITE" id="PS52004"/>
    </source>
</evidence>
<keyword evidence="1" id="KW-0596">Phosphopantetheine</keyword>
<dbReference type="InterPro" id="IPR016039">
    <property type="entry name" value="Thiolase-like"/>
</dbReference>
<dbReference type="Pfam" id="PF00550">
    <property type="entry name" value="PP-binding"/>
    <property type="match status" value="1"/>
</dbReference>
<organism evidence="6 7">
    <name type="scientific">Paenibacillus alba</name>
    <dbReference type="NCBI Taxonomy" id="1197127"/>
    <lineage>
        <taxon>Bacteria</taxon>
        <taxon>Bacillati</taxon>
        <taxon>Bacillota</taxon>
        <taxon>Bacilli</taxon>
        <taxon>Bacillales</taxon>
        <taxon>Paenibacillaceae</taxon>
        <taxon>Paenibacillus</taxon>
    </lineage>
</organism>
<dbReference type="SUPFAM" id="SSF53901">
    <property type="entry name" value="Thiolase-like"/>
    <property type="match status" value="1"/>
</dbReference>
<dbReference type="InterPro" id="IPR020841">
    <property type="entry name" value="PKS_Beta-ketoAc_synthase_dom"/>
</dbReference>
<dbReference type="Proteomes" id="UP001338137">
    <property type="component" value="Unassembled WGS sequence"/>
</dbReference>
<accession>A0ABU6GAQ0</accession>
<dbReference type="SMART" id="SM00823">
    <property type="entry name" value="PKS_PP"/>
    <property type="match status" value="1"/>
</dbReference>
<keyword evidence="7" id="KW-1185">Reference proteome</keyword>
<dbReference type="PROSITE" id="PS52004">
    <property type="entry name" value="KS3_2"/>
    <property type="match status" value="1"/>
</dbReference>
<evidence type="ECO:0000256" key="3">
    <source>
        <dbReference type="ARBA" id="ARBA00022679"/>
    </source>
</evidence>
<dbReference type="Gene3D" id="1.10.1240.100">
    <property type="match status" value="1"/>
</dbReference>
<dbReference type="InterPro" id="IPR014031">
    <property type="entry name" value="Ketoacyl_synth_C"/>
</dbReference>
<dbReference type="SUPFAM" id="SSF47336">
    <property type="entry name" value="ACP-like"/>
    <property type="match status" value="1"/>
</dbReference>
<proteinExistence type="predicted"/>
<dbReference type="PANTHER" id="PTHR43775">
    <property type="entry name" value="FATTY ACID SYNTHASE"/>
    <property type="match status" value="1"/>
</dbReference>
<feature type="domain" description="Ketosynthase family 3 (KS3)" evidence="5">
    <location>
        <begin position="96"/>
        <end position="509"/>
    </location>
</feature>
<dbReference type="InterPro" id="IPR014030">
    <property type="entry name" value="Ketoacyl_synth_N"/>
</dbReference>
<dbReference type="InterPro" id="IPR020806">
    <property type="entry name" value="PKS_PP-bd"/>
</dbReference>
<evidence type="ECO:0000256" key="2">
    <source>
        <dbReference type="ARBA" id="ARBA00022553"/>
    </source>
</evidence>
<evidence type="ECO:0000313" key="6">
    <source>
        <dbReference type="EMBL" id="MEC0231016.1"/>
    </source>
</evidence>
<feature type="domain" description="Carrier" evidence="4">
    <location>
        <begin position="1"/>
        <end position="78"/>
    </location>
</feature>
<dbReference type="SUPFAM" id="SSF52151">
    <property type="entry name" value="FabD/lysophospholipase-like"/>
    <property type="match status" value="1"/>
</dbReference>
<dbReference type="Pfam" id="PF00109">
    <property type="entry name" value="ketoacyl-synt"/>
    <property type="match status" value="1"/>
</dbReference>
<keyword evidence="2" id="KW-0597">Phosphoprotein</keyword>
<dbReference type="CDD" id="cd00833">
    <property type="entry name" value="PKS"/>
    <property type="match status" value="1"/>
</dbReference>
<dbReference type="PROSITE" id="PS50075">
    <property type="entry name" value="CARRIER"/>
    <property type="match status" value="1"/>
</dbReference>
<evidence type="ECO:0000313" key="7">
    <source>
        <dbReference type="Proteomes" id="UP001338137"/>
    </source>
</evidence>
<keyword evidence="3" id="KW-0808">Transferase</keyword>
<dbReference type="Gene3D" id="3.40.47.10">
    <property type="match status" value="1"/>
</dbReference>